<organism evidence="3 4">
    <name type="scientific">Sporothrix brasiliensis 5110</name>
    <dbReference type="NCBI Taxonomy" id="1398154"/>
    <lineage>
        <taxon>Eukaryota</taxon>
        <taxon>Fungi</taxon>
        <taxon>Dikarya</taxon>
        <taxon>Ascomycota</taxon>
        <taxon>Pezizomycotina</taxon>
        <taxon>Sordariomycetes</taxon>
        <taxon>Sordariomycetidae</taxon>
        <taxon>Ophiostomatales</taxon>
        <taxon>Ophiostomataceae</taxon>
        <taxon>Sporothrix</taxon>
    </lineage>
</organism>
<feature type="compositionally biased region" description="Polar residues" evidence="2">
    <location>
        <begin position="1"/>
        <end position="17"/>
    </location>
</feature>
<sequence>MSSSSPDRINGDAQDTFNGPEDQSGPSPVLPPPAALPSGTNGSFPAGDPLSPLDFAGLSPEVVARLAHIVNNFRSLNGGSHATSLANGSSASPAPRSPAPAPSHPQNPSLVSTGEDSLLSLEKHLHEDTKRLLANAEQRIKKLNNEIEDHNDIMEDFRIDNRDLKDQVEASTLEIDSLHKHIAELGHVEQQLKIQIARQQTLEMHLQIEREGRKAVDDELAVSRRAHAGDLQKIDVERKQHAATTAVVEKQSEEIRELQQQLDAANKRVAARDRMLADAEAEKRTLQATVFDARHNIEETAAVFGEASLAFNTEVDRLMNTLLSMKLSATPRTVLPVQTPQPTLPPTPPRR</sequence>
<dbReference type="AlphaFoldDB" id="A0A0C2EZL1"/>
<keyword evidence="4" id="KW-1185">Reference proteome</keyword>
<dbReference type="Proteomes" id="UP000031575">
    <property type="component" value="Unassembled WGS sequence"/>
</dbReference>
<dbReference type="OrthoDB" id="10394053at2759"/>
<comment type="caution">
    <text evidence="3">The sequence shown here is derived from an EMBL/GenBank/DDBJ whole genome shotgun (WGS) entry which is preliminary data.</text>
</comment>
<dbReference type="GeneID" id="63675099"/>
<dbReference type="HOGENOM" id="CLU_790292_0_0_1"/>
<evidence type="ECO:0000256" key="1">
    <source>
        <dbReference type="SAM" id="Coils"/>
    </source>
</evidence>
<feature type="compositionally biased region" description="Pro residues" evidence="2">
    <location>
        <begin position="95"/>
        <end position="105"/>
    </location>
</feature>
<feature type="region of interest" description="Disordered" evidence="2">
    <location>
        <begin position="1"/>
        <end position="54"/>
    </location>
</feature>
<evidence type="ECO:0000313" key="3">
    <source>
        <dbReference type="EMBL" id="KIH91964.1"/>
    </source>
</evidence>
<feature type="coiled-coil region" evidence="1">
    <location>
        <begin position="126"/>
        <end position="174"/>
    </location>
</feature>
<reference evidence="3 4" key="1">
    <citation type="journal article" date="2014" name="BMC Genomics">
        <title>Comparative genomics of the major fungal agents of human and animal Sporotrichosis: Sporothrix schenckii and Sporothrix brasiliensis.</title>
        <authorList>
            <person name="Teixeira M.M."/>
            <person name="de Almeida L.G."/>
            <person name="Kubitschek-Barreira P."/>
            <person name="Alves F.L."/>
            <person name="Kioshima E.S."/>
            <person name="Abadio A.K."/>
            <person name="Fernandes L."/>
            <person name="Derengowski L.S."/>
            <person name="Ferreira K.S."/>
            <person name="Souza R.C."/>
            <person name="Ruiz J.C."/>
            <person name="de Andrade N.C."/>
            <person name="Paes H.C."/>
            <person name="Nicola A.M."/>
            <person name="Albuquerque P."/>
            <person name="Gerber A.L."/>
            <person name="Martins V.P."/>
            <person name="Peconick L.D."/>
            <person name="Neto A.V."/>
            <person name="Chaucanez C.B."/>
            <person name="Silva P.A."/>
            <person name="Cunha O.L."/>
            <person name="de Oliveira F.F."/>
            <person name="dos Santos T.C."/>
            <person name="Barros A.L."/>
            <person name="Soares M.A."/>
            <person name="de Oliveira L.M."/>
            <person name="Marini M.M."/>
            <person name="Villalobos-Duno H."/>
            <person name="Cunha M.M."/>
            <person name="de Hoog S."/>
            <person name="da Silveira J.F."/>
            <person name="Henrissat B."/>
            <person name="Nino-Vega G.A."/>
            <person name="Cisalpino P.S."/>
            <person name="Mora-Montes H.M."/>
            <person name="Almeida S.R."/>
            <person name="Stajich J.E."/>
            <person name="Lopes-Bezerra L.M."/>
            <person name="Vasconcelos A.T."/>
            <person name="Felipe M.S."/>
        </authorList>
    </citation>
    <scope>NUCLEOTIDE SEQUENCE [LARGE SCALE GENOMIC DNA]</scope>
    <source>
        <strain evidence="3 4">5110</strain>
    </source>
</reference>
<proteinExistence type="predicted"/>
<dbReference type="EMBL" id="AWTV01000007">
    <property type="protein sequence ID" value="KIH91964.1"/>
    <property type="molecule type" value="Genomic_DNA"/>
</dbReference>
<dbReference type="VEuPathDB" id="FungiDB:SPBR_01868"/>
<accession>A0A0C2EZL1</accession>
<evidence type="ECO:0000256" key="2">
    <source>
        <dbReference type="SAM" id="MobiDB-lite"/>
    </source>
</evidence>
<name>A0A0C2EZL1_9PEZI</name>
<keyword evidence="1" id="KW-0175">Coiled coil</keyword>
<gene>
    <name evidence="3" type="ORF">SPBR_01868</name>
</gene>
<protein>
    <submittedName>
        <fullName evidence="3">Uncharacterized protein</fullName>
    </submittedName>
</protein>
<dbReference type="RefSeq" id="XP_040619974.1">
    <property type="nucleotide sequence ID" value="XM_040760178.1"/>
</dbReference>
<evidence type="ECO:0000313" key="4">
    <source>
        <dbReference type="Proteomes" id="UP000031575"/>
    </source>
</evidence>
<feature type="region of interest" description="Disordered" evidence="2">
    <location>
        <begin position="84"/>
        <end position="114"/>
    </location>
</feature>
<feature type="coiled-coil region" evidence="1">
    <location>
        <begin position="241"/>
        <end position="296"/>
    </location>
</feature>